<evidence type="ECO:0000313" key="1">
    <source>
        <dbReference type="EMBL" id="TGK92758.1"/>
    </source>
</evidence>
<comment type="caution">
    <text evidence="1">The sequence shown here is derived from an EMBL/GenBank/DDBJ whole genome shotgun (WGS) entry which is preliminary data.</text>
</comment>
<protein>
    <submittedName>
        <fullName evidence="1">Uncharacterized protein</fullName>
    </submittedName>
</protein>
<reference evidence="1" key="1">
    <citation type="journal article" date="2019" name="PLoS Negl. Trop. Dis.">
        <title>Revisiting the worldwide diversity of Leptospira species in the environment.</title>
        <authorList>
            <person name="Vincent A.T."/>
            <person name="Schiettekatte O."/>
            <person name="Bourhy P."/>
            <person name="Veyrier F.J."/>
            <person name="Picardeau M."/>
        </authorList>
    </citation>
    <scope>NUCLEOTIDE SEQUENCE [LARGE SCALE GENOMIC DNA]</scope>
    <source>
        <strain evidence="1">201800277</strain>
    </source>
</reference>
<name>A0A5F1Z7I6_9LEPT</name>
<keyword evidence="2" id="KW-1185">Reference proteome</keyword>
<dbReference type="AlphaFoldDB" id="A0A5F1Z7I6"/>
<proteinExistence type="predicted"/>
<accession>A0A5F1Z7I6</accession>
<gene>
    <name evidence="1" type="ORF">EHQ30_12990</name>
</gene>
<evidence type="ECO:0000313" key="2">
    <source>
        <dbReference type="Proteomes" id="UP000297891"/>
    </source>
</evidence>
<dbReference type="OrthoDB" id="328192at2"/>
<dbReference type="EMBL" id="RQFP01000009">
    <property type="protein sequence ID" value="TGK92758.1"/>
    <property type="molecule type" value="Genomic_DNA"/>
</dbReference>
<dbReference type="RefSeq" id="WP_135677036.1">
    <property type="nucleotide sequence ID" value="NZ_RQFP01000009.1"/>
</dbReference>
<dbReference type="Proteomes" id="UP000297891">
    <property type="component" value="Unassembled WGS sequence"/>
</dbReference>
<sequence>MFKYLVWLPFLSIFLWSCSQQREEGLIPGTKLTGDKMADALVLAVLTTPSCQFLTSENANTPFVLGEGSISVCSVQLATGSLSVQSNGTYEVSGNSGRQTLSSSNCNSSRFDFIVTLKDGNTELFSSAGGVNKQIALETGKTYTIQSSGLVDPSAYQCQGRAVSSSITAYRLNLRKL</sequence>
<organism evidence="1 2">
    <name type="scientific">Leptospira brenneri</name>
    <dbReference type="NCBI Taxonomy" id="2023182"/>
    <lineage>
        <taxon>Bacteria</taxon>
        <taxon>Pseudomonadati</taxon>
        <taxon>Spirochaetota</taxon>
        <taxon>Spirochaetia</taxon>
        <taxon>Leptospirales</taxon>
        <taxon>Leptospiraceae</taxon>
        <taxon>Leptospira</taxon>
    </lineage>
</organism>